<accession>A0A0F2H7U2</accession>
<reference evidence="12 16" key="1">
    <citation type="submission" date="2015-08" db="EMBL/GenBank/DDBJ databases">
        <title>Draft Genome Sequences of Vibrio parahaemolyticus Strains.</title>
        <authorList>
            <person name="Gonzalez-Escalona N."/>
            <person name="DePaola A."/>
        </authorList>
    </citation>
    <scope>NUCLEOTIDE SEQUENCE [LARGE SCALE GENOMIC DNA]</scope>
    <source>
        <strain evidence="12 16">CFSAN001621</strain>
    </source>
</reference>
<comment type="subcellular location">
    <subcellularLocation>
        <location evidence="1">Membrane</location>
        <topology evidence="1">Multi-pass membrane protein</topology>
    </subcellularLocation>
</comment>
<reference evidence="10" key="5">
    <citation type="submission" date="2019-12" db="EMBL/GenBank/DDBJ databases">
        <authorList>
            <consortium name="NCBI Pathogen Detection Project"/>
        </authorList>
    </citation>
    <scope>NUCLEOTIDE SEQUENCE</scope>
    <source>
        <strain evidence="10">1930</strain>
    </source>
</reference>
<keyword evidence="3" id="KW-0813">Transport</keyword>
<evidence type="ECO:0000313" key="19">
    <source>
        <dbReference type="Proteomes" id="UP000555836"/>
    </source>
</evidence>
<dbReference type="Gene3D" id="1.10.357.20">
    <property type="entry name" value="SLC41 divalent cation transporters, integral membrane domain"/>
    <property type="match status" value="1"/>
</dbReference>
<evidence type="ECO:0000313" key="17">
    <source>
        <dbReference type="Proteomes" id="UP000321504"/>
    </source>
</evidence>
<keyword evidence="16" id="KW-1185">Reference proteome</keyword>
<dbReference type="Proteomes" id="UP000856022">
    <property type="component" value="Unassembled WGS sequence"/>
</dbReference>
<dbReference type="EMBL" id="DACQKT010000002">
    <property type="protein sequence ID" value="HAS6676097.1"/>
    <property type="molecule type" value="Genomic_DNA"/>
</dbReference>
<dbReference type="AlphaFoldDB" id="A0A0F2H7U2"/>
<feature type="transmembrane region" description="Helical" evidence="8">
    <location>
        <begin position="311"/>
        <end position="338"/>
    </location>
</feature>
<evidence type="ECO:0000256" key="8">
    <source>
        <dbReference type="SAM" id="Phobius"/>
    </source>
</evidence>
<dbReference type="EMBL" id="CP034299">
    <property type="protein sequence ID" value="QHH12134.1"/>
    <property type="molecule type" value="Genomic_DNA"/>
</dbReference>
<dbReference type="SMART" id="SM00924">
    <property type="entry name" value="MgtE_N"/>
    <property type="match status" value="1"/>
</dbReference>
<evidence type="ECO:0000313" key="13">
    <source>
        <dbReference type="EMBL" id="QHH12134.1"/>
    </source>
</evidence>
<evidence type="ECO:0000256" key="6">
    <source>
        <dbReference type="ARBA" id="ARBA00022989"/>
    </source>
</evidence>
<dbReference type="Proteomes" id="UP000464718">
    <property type="component" value="Chromosome ii"/>
</dbReference>
<dbReference type="OrthoDB" id="9790355at2"/>
<gene>
    <name evidence="12" type="ORF">AKG60_11230</name>
    <name evidence="13" type="ORF">EHC69_22865</name>
    <name evidence="14" type="ORF">FVP01_01615</name>
    <name evidence="11" type="ORF">HKB21_18630</name>
    <name evidence="10" type="ORF">I7278_04640</name>
    <name evidence="15" type="ORF">O1Q84_20965</name>
</gene>
<keyword evidence="4 8" id="KW-0812">Transmembrane</keyword>
<dbReference type="SUPFAM" id="SSF161093">
    <property type="entry name" value="MgtE membrane domain-like"/>
    <property type="match status" value="1"/>
</dbReference>
<reference evidence="10" key="2">
    <citation type="journal article" date="2018" name="Genome Biol.">
        <title>SKESA: strategic k-mer extension for scrupulous assemblies.</title>
        <authorList>
            <person name="Souvorov A."/>
            <person name="Agarwala R."/>
            <person name="Lipman D.J."/>
        </authorList>
    </citation>
    <scope>NUCLEOTIDE SEQUENCE</scope>
    <source>
        <strain evidence="10">1930</strain>
    </source>
</reference>
<dbReference type="InterPro" id="IPR036739">
    <property type="entry name" value="SLC41_membr_dom_sf"/>
</dbReference>
<organism evidence="10">
    <name type="scientific">Vibrio parahaemolyticus</name>
    <dbReference type="NCBI Taxonomy" id="670"/>
    <lineage>
        <taxon>Bacteria</taxon>
        <taxon>Pseudomonadati</taxon>
        <taxon>Pseudomonadota</taxon>
        <taxon>Gammaproteobacteria</taxon>
        <taxon>Vibrionales</taxon>
        <taxon>Vibrionaceae</taxon>
        <taxon>Vibrio</taxon>
    </lineage>
</organism>
<reference evidence="11 19" key="6">
    <citation type="submission" date="2020-04" db="EMBL/GenBank/DDBJ databases">
        <title>Whole-genome sequencing of Vibrio spp. from China reveals different genetic environments of blaCTX-M-14 among diverse lineages.</title>
        <authorList>
            <person name="Zheng Z."/>
            <person name="Ye L."/>
            <person name="Chen S."/>
        </authorList>
    </citation>
    <scope>NUCLEOTIDE SEQUENCE [LARGE SCALE GENOMIC DNA]</scope>
    <source>
        <strain evidence="11 19">Vb0574</strain>
    </source>
</reference>
<dbReference type="Proteomes" id="UP000191946">
    <property type="component" value="Unassembled WGS sequence"/>
</dbReference>
<reference evidence="13 18" key="3">
    <citation type="submission" date="2018-12" db="EMBL/GenBank/DDBJ databases">
        <title>Genomic insights into the evolutionary origins and pathogenicity of five Vibrio parahaemolyticus strains isolated from the shrimp with acute hepatopancreatic necrosis disease (AHPND).</title>
        <authorList>
            <person name="Yang Q."/>
            <person name="Dong X."/>
            <person name="Xie G."/>
            <person name="Fu S."/>
            <person name="Zou P."/>
            <person name="Sun J."/>
            <person name="Wang Y."/>
            <person name="Huang J."/>
        </authorList>
    </citation>
    <scope>NUCLEOTIDE SEQUENCE [LARGE SCALE GENOMIC DNA]</scope>
    <source>
        <strain evidence="13 18">20160303005-1</strain>
    </source>
</reference>
<feature type="transmembrane region" description="Helical" evidence="8">
    <location>
        <begin position="286"/>
        <end position="305"/>
    </location>
</feature>
<evidence type="ECO:0000313" key="11">
    <source>
        <dbReference type="EMBL" id="NMU27627.1"/>
    </source>
</evidence>
<evidence type="ECO:0000256" key="1">
    <source>
        <dbReference type="ARBA" id="ARBA00004141"/>
    </source>
</evidence>
<dbReference type="OMA" id="AVSMREL"/>
<evidence type="ECO:0000256" key="4">
    <source>
        <dbReference type="ARBA" id="ARBA00022692"/>
    </source>
</evidence>
<evidence type="ECO:0000256" key="3">
    <source>
        <dbReference type="ARBA" id="ARBA00022448"/>
    </source>
</evidence>
<evidence type="ECO:0000256" key="5">
    <source>
        <dbReference type="ARBA" id="ARBA00022842"/>
    </source>
</evidence>
<dbReference type="SUPFAM" id="SSF54631">
    <property type="entry name" value="CBS-domain pair"/>
    <property type="match status" value="1"/>
</dbReference>
<evidence type="ECO:0000313" key="16">
    <source>
        <dbReference type="Proteomes" id="UP000191946"/>
    </source>
</evidence>
<name>A0A0F2H7U2_VIBPH</name>
<evidence type="ECO:0000313" key="12">
    <source>
        <dbReference type="EMBL" id="OQJ98619.1"/>
    </source>
</evidence>
<dbReference type="Pfam" id="PF03448">
    <property type="entry name" value="MgtE_N"/>
    <property type="match status" value="1"/>
</dbReference>
<evidence type="ECO:0000259" key="9">
    <source>
        <dbReference type="SMART" id="SM00924"/>
    </source>
</evidence>
<dbReference type="PANTHER" id="PTHR41394">
    <property type="entry name" value="MAGNESIUM TRANSPORTER MGTE"/>
    <property type="match status" value="1"/>
</dbReference>
<dbReference type="Gene3D" id="3.10.580.10">
    <property type="entry name" value="CBS-domain"/>
    <property type="match status" value="1"/>
</dbReference>
<evidence type="ECO:0000313" key="15">
    <source>
        <dbReference type="EMBL" id="WAT93462.1"/>
    </source>
</evidence>
<dbReference type="GO" id="GO:0008324">
    <property type="term" value="F:monoatomic cation transmembrane transporter activity"/>
    <property type="evidence" value="ECO:0007669"/>
    <property type="project" value="InterPro"/>
</dbReference>
<dbReference type="Proteomes" id="UP000555836">
    <property type="component" value="Unassembled WGS sequence"/>
</dbReference>
<keyword evidence="7 8" id="KW-0472">Membrane</keyword>
<dbReference type="SUPFAM" id="SSF158791">
    <property type="entry name" value="MgtE N-terminal domain-like"/>
    <property type="match status" value="1"/>
</dbReference>
<reference evidence="15" key="7">
    <citation type="submission" date="2022-12" db="EMBL/GenBank/DDBJ databases">
        <title>Vibrio parahaemolyticus become highly virulent by producing novel Tc toxins.</title>
        <authorList>
            <person name="Yang F."/>
            <person name="You Y."/>
            <person name="Lai Q."/>
            <person name="Xu L."/>
            <person name="Li F."/>
        </authorList>
    </citation>
    <scope>NUCLEOTIDE SEQUENCE</scope>
    <source>
        <strain evidence="15">Vp-HL-202005</strain>
    </source>
</reference>
<evidence type="ECO:0000313" key="14">
    <source>
        <dbReference type="EMBL" id="TXN17715.1"/>
    </source>
</evidence>
<keyword evidence="6 8" id="KW-1133">Transmembrane helix</keyword>
<dbReference type="Pfam" id="PF01769">
    <property type="entry name" value="MgtE"/>
    <property type="match status" value="1"/>
</dbReference>
<dbReference type="EMBL" id="JABCLD010001806">
    <property type="protein sequence ID" value="NMU27627.1"/>
    <property type="molecule type" value="Genomic_DNA"/>
</dbReference>
<dbReference type="PANTHER" id="PTHR41394:SF5">
    <property type="entry name" value="SLC41A_MGTE INTEGRAL MEMBRANE DOMAIN-CONTAINING PROTEIN"/>
    <property type="match status" value="1"/>
</dbReference>
<dbReference type="EMBL" id="LHQV01000015">
    <property type="protein sequence ID" value="OQJ98619.1"/>
    <property type="molecule type" value="Genomic_DNA"/>
</dbReference>
<evidence type="ECO:0000256" key="7">
    <source>
        <dbReference type="ARBA" id="ARBA00023136"/>
    </source>
</evidence>
<dbReference type="EMBL" id="CP114195">
    <property type="protein sequence ID" value="WAT93462.1"/>
    <property type="molecule type" value="Genomic_DNA"/>
</dbReference>
<dbReference type="RefSeq" id="WP_005477172.1">
    <property type="nucleotide sequence ID" value="NZ_CAMFGX010000001.1"/>
</dbReference>
<dbReference type="Gene3D" id="1.20.50.50">
    <property type="match status" value="1"/>
</dbReference>
<dbReference type="Proteomes" id="UP000321504">
    <property type="component" value="Unassembled WGS sequence"/>
</dbReference>
<proteinExistence type="inferred from homology"/>
<dbReference type="Proteomes" id="UP001156560">
    <property type="component" value="Chromosome 2"/>
</dbReference>
<reference evidence="14 17" key="4">
    <citation type="submission" date="2019-08" db="EMBL/GenBank/DDBJ databases">
        <title>Emerging of two pre-pandemic pathogenic O4:KUT lineages of Vibrio parahaemolyticus in coastal eastern China.</title>
        <authorList>
            <person name="Yu H."/>
        </authorList>
    </citation>
    <scope>NUCLEOTIDE SEQUENCE [LARGE SCALE GENOMIC DNA]</scope>
    <source>
        <strain evidence="14 17">HZ17-383</strain>
    </source>
</reference>
<protein>
    <submittedName>
        <fullName evidence="10 12">Magnesium transporter</fullName>
    </submittedName>
</protein>
<feature type="transmembrane region" description="Helical" evidence="8">
    <location>
        <begin position="424"/>
        <end position="447"/>
    </location>
</feature>
<evidence type="ECO:0000313" key="10">
    <source>
        <dbReference type="EMBL" id="HAS6676097.1"/>
    </source>
</evidence>
<keyword evidence="5" id="KW-0460">Magnesium</keyword>
<comment type="similarity">
    <text evidence="2">Belongs to the SLC41A transporter family.</text>
</comment>
<dbReference type="GO" id="GO:0016020">
    <property type="term" value="C:membrane"/>
    <property type="evidence" value="ECO:0007669"/>
    <property type="project" value="UniProtKB-SubCell"/>
</dbReference>
<feature type="transmembrane region" description="Helical" evidence="8">
    <location>
        <begin position="387"/>
        <end position="412"/>
    </location>
</feature>
<dbReference type="InterPro" id="IPR006667">
    <property type="entry name" value="SLC41_membr_dom"/>
</dbReference>
<dbReference type="GeneID" id="1191936"/>
<evidence type="ECO:0000256" key="2">
    <source>
        <dbReference type="ARBA" id="ARBA00009749"/>
    </source>
</evidence>
<evidence type="ECO:0000313" key="18">
    <source>
        <dbReference type="Proteomes" id="UP000464718"/>
    </source>
</evidence>
<feature type="transmembrane region" description="Helical" evidence="8">
    <location>
        <begin position="359"/>
        <end position="381"/>
    </location>
</feature>
<dbReference type="InterPro" id="IPR046342">
    <property type="entry name" value="CBS_dom_sf"/>
</dbReference>
<dbReference type="EMBL" id="VRMQ01000001">
    <property type="protein sequence ID" value="TXN17715.1"/>
    <property type="molecule type" value="Genomic_DNA"/>
</dbReference>
<sequence length="448" mass="48951">MSKFQDLSTLIQQIGQAEESDQVATLNESIEAGLEPGAVALILEAFPIEDRVRLWRALPLELHIDVLTEMRADVRFSIINALSEVELKLTLAKLDNLSLIEWADSLPESIINEALALIEKDELELYDQANEYEDDELGRWAERKIITLPFNITVGTAKQLMERYSYDTPQQVYLINRNKQFRGAVNYYEILRSDSGVRLKTLEIETVTVLDSKMTLPEAVEALEHSALPALPVTDADQTLIGEVDWQFALSTQREIYEARLMAGTGMDEGDDLFAPVLKSSQKRGVWLGINLLTAILASVTIGLFEDVIAQVVALAVLMPIVASMGGIAGSQTLTLMVRAMALNQITPGNRFKLLKNELGIGSLNGIAWALIIGGLAGLWFQSPVLGGTIALAIIVNIITAALFGVLIPIILDKFKLDPALAGSVILTTVTDVVGFFAFLGTASLVML</sequence>
<feature type="domain" description="Magnesium transporter MgtE intracellular" evidence="9">
    <location>
        <begin position="34"/>
        <end position="137"/>
    </location>
</feature>
<dbReference type="InterPro" id="IPR006668">
    <property type="entry name" value="Mg_transptr_MgtE_intracell_dom"/>
</dbReference>